<evidence type="ECO:0000256" key="1">
    <source>
        <dbReference type="ARBA" id="ARBA00010641"/>
    </source>
</evidence>
<feature type="domain" description="RNA polymerase sigma-70 region 2" evidence="5">
    <location>
        <begin position="24"/>
        <end position="90"/>
    </location>
</feature>
<dbReference type="InterPro" id="IPR036388">
    <property type="entry name" value="WH-like_DNA-bd_sf"/>
</dbReference>
<dbReference type="NCBIfam" id="TIGR02985">
    <property type="entry name" value="Sig70_bacteroi1"/>
    <property type="match status" value="1"/>
</dbReference>
<dbReference type="InterPro" id="IPR013324">
    <property type="entry name" value="RNA_pol_sigma_r3/r4-like"/>
</dbReference>
<dbReference type="SUPFAM" id="SSF88946">
    <property type="entry name" value="Sigma2 domain of RNA polymerase sigma factors"/>
    <property type="match status" value="1"/>
</dbReference>
<dbReference type="PANTHER" id="PTHR43133:SF46">
    <property type="entry name" value="RNA POLYMERASE SIGMA-70 FACTOR ECF SUBFAMILY"/>
    <property type="match status" value="1"/>
</dbReference>
<protein>
    <submittedName>
        <fullName evidence="7">RNA polymerase sigma-70 factor, ECF subfamily</fullName>
    </submittedName>
</protein>
<gene>
    <name evidence="7" type="ORF">SAMN04487894_107134</name>
</gene>
<proteinExistence type="inferred from homology"/>
<organism evidence="7 8">
    <name type="scientific">Niabella drilacis (strain DSM 25811 / CCM 8410 / CCUG 62505 / LMG 26954 / E90)</name>
    <dbReference type="NCBI Taxonomy" id="1285928"/>
    <lineage>
        <taxon>Bacteria</taxon>
        <taxon>Pseudomonadati</taxon>
        <taxon>Bacteroidota</taxon>
        <taxon>Chitinophagia</taxon>
        <taxon>Chitinophagales</taxon>
        <taxon>Chitinophagaceae</taxon>
        <taxon>Niabella</taxon>
    </lineage>
</organism>
<dbReference type="Proteomes" id="UP000198757">
    <property type="component" value="Unassembled WGS sequence"/>
</dbReference>
<dbReference type="STRING" id="1285928.SAMN04487894_107134"/>
<evidence type="ECO:0000256" key="2">
    <source>
        <dbReference type="ARBA" id="ARBA00023015"/>
    </source>
</evidence>
<accession>A0A1G6T8T4</accession>
<feature type="domain" description="RNA polymerase sigma factor 70 region 4 type 2" evidence="6">
    <location>
        <begin position="123"/>
        <end position="173"/>
    </location>
</feature>
<keyword evidence="8" id="KW-1185">Reference proteome</keyword>
<keyword evidence="3" id="KW-0731">Sigma factor</keyword>
<dbReference type="Gene3D" id="1.10.1740.10">
    <property type="match status" value="1"/>
</dbReference>
<evidence type="ECO:0000259" key="5">
    <source>
        <dbReference type="Pfam" id="PF04542"/>
    </source>
</evidence>
<keyword evidence="2" id="KW-0805">Transcription regulation</keyword>
<dbReference type="InterPro" id="IPR014327">
    <property type="entry name" value="RNA_pol_sigma70_bacteroid"/>
</dbReference>
<dbReference type="PANTHER" id="PTHR43133">
    <property type="entry name" value="RNA POLYMERASE ECF-TYPE SIGMA FACTO"/>
    <property type="match status" value="1"/>
</dbReference>
<dbReference type="EMBL" id="FMZO01000007">
    <property type="protein sequence ID" value="SDD25403.1"/>
    <property type="molecule type" value="Genomic_DNA"/>
</dbReference>
<dbReference type="InterPro" id="IPR039425">
    <property type="entry name" value="RNA_pol_sigma-70-like"/>
</dbReference>
<dbReference type="Pfam" id="PF08281">
    <property type="entry name" value="Sigma70_r4_2"/>
    <property type="match status" value="1"/>
</dbReference>
<keyword evidence="4" id="KW-0804">Transcription</keyword>
<sequence length="196" mass="23252">MPSKLIYQINVRLRNGDHEAFLEIYERHSALLYNFVRKYIQDQDTVADMVHDTFYNLWRSRERVKAEYPIKNYLYRIARNVVFKELEKQVKTADALANLQRQETLRVATTPVDHLGGAYRTLYEQALAQLPPQRKRIFQLCREEGLSHKEIARFLEISPNTVKEHMSLAMKSMKDYLAREHDIVMRLIILYVCFGT</sequence>
<dbReference type="AlphaFoldDB" id="A0A1G6T8T4"/>
<dbReference type="GO" id="GO:0003677">
    <property type="term" value="F:DNA binding"/>
    <property type="evidence" value="ECO:0007669"/>
    <property type="project" value="InterPro"/>
</dbReference>
<dbReference type="InterPro" id="IPR013325">
    <property type="entry name" value="RNA_pol_sigma_r2"/>
</dbReference>
<dbReference type="SUPFAM" id="SSF88659">
    <property type="entry name" value="Sigma3 and sigma4 domains of RNA polymerase sigma factors"/>
    <property type="match status" value="1"/>
</dbReference>
<dbReference type="NCBIfam" id="TIGR02937">
    <property type="entry name" value="sigma70-ECF"/>
    <property type="match status" value="1"/>
</dbReference>
<evidence type="ECO:0000313" key="8">
    <source>
        <dbReference type="Proteomes" id="UP000198757"/>
    </source>
</evidence>
<evidence type="ECO:0000256" key="3">
    <source>
        <dbReference type="ARBA" id="ARBA00023082"/>
    </source>
</evidence>
<dbReference type="InterPro" id="IPR014284">
    <property type="entry name" value="RNA_pol_sigma-70_dom"/>
</dbReference>
<dbReference type="Gene3D" id="1.10.10.10">
    <property type="entry name" value="Winged helix-like DNA-binding domain superfamily/Winged helix DNA-binding domain"/>
    <property type="match status" value="1"/>
</dbReference>
<dbReference type="Pfam" id="PF04542">
    <property type="entry name" value="Sigma70_r2"/>
    <property type="match status" value="1"/>
</dbReference>
<evidence type="ECO:0000313" key="7">
    <source>
        <dbReference type="EMBL" id="SDD25403.1"/>
    </source>
</evidence>
<dbReference type="GO" id="GO:0006352">
    <property type="term" value="P:DNA-templated transcription initiation"/>
    <property type="evidence" value="ECO:0007669"/>
    <property type="project" value="InterPro"/>
</dbReference>
<evidence type="ECO:0000259" key="6">
    <source>
        <dbReference type="Pfam" id="PF08281"/>
    </source>
</evidence>
<name>A0A1G6T8T4_NIADE</name>
<dbReference type="GO" id="GO:0016987">
    <property type="term" value="F:sigma factor activity"/>
    <property type="evidence" value="ECO:0007669"/>
    <property type="project" value="UniProtKB-KW"/>
</dbReference>
<dbReference type="RefSeq" id="WP_176954421.1">
    <property type="nucleotide sequence ID" value="NZ_FMZO01000007.1"/>
</dbReference>
<comment type="similarity">
    <text evidence="1">Belongs to the sigma-70 factor family. ECF subfamily.</text>
</comment>
<dbReference type="InterPro" id="IPR007627">
    <property type="entry name" value="RNA_pol_sigma70_r2"/>
</dbReference>
<reference evidence="8" key="1">
    <citation type="submission" date="2016-10" db="EMBL/GenBank/DDBJ databases">
        <authorList>
            <person name="Varghese N."/>
            <person name="Submissions S."/>
        </authorList>
    </citation>
    <scope>NUCLEOTIDE SEQUENCE [LARGE SCALE GENOMIC DNA]</scope>
    <source>
        <strain evidence="8">DSM 25811 / CCM 8410 / LMG 26954 / E90</strain>
    </source>
</reference>
<dbReference type="InterPro" id="IPR013249">
    <property type="entry name" value="RNA_pol_sigma70_r4_t2"/>
</dbReference>
<evidence type="ECO:0000256" key="4">
    <source>
        <dbReference type="ARBA" id="ARBA00023163"/>
    </source>
</evidence>